<reference evidence="1 2" key="1">
    <citation type="submission" date="2020-08" db="EMBL/GenBank/DDBJ databases">
        <authorList>
            <person name="Liu C."/>
            <person name="Sun Q."/>
        </authorList>
    </citation>
    <scope>NUCLEOTIDE SEQUENCE [LARGE SCALE GENOMIC DNA]</scope>
    <source>
        <strain evidence="1 2">N22</strain>
    </source>
</reference>
<evidence type="ECO:0000313" key="1">
    <source>
        <dbReference type="EMBL" id="MBC2889857.1"/>
    </source>
</evidence>
<protein>
    <recommendedName>
        <fullName evidence="3">DUF3052 domain-containing protein</fullName>
    </recommendedName>
</protein>
<evidence type="ECO:0000313" key="2">
    <source>
        <dbReference type="Proteomes" id="UP000587396"/>
    </source>
</evidence>
<name>A0A842JDU6_9ACTN</name>
<evidence type="ECO:0008006" key="3">
    <source>
        <dbReference type="Google" id="ProtNLM"/>
    </source>
</evidence>
<dbReference type="Proteomes" id="UP000587396">
    <property type="component" value="Unassembled WGS sequence"/>
</dbReference>
<organism evidence="1 2">
    <name type="scientific">Gordonibacter massiliensis</name>
    <name type="common">ex Traore et al. 2017</name>
    <dbReference type="NCBI Taxonomy" id="1841863"/>
    <lineage>
        <taxon>Bacteria</taxon>
        <taxon>Bacillati</taxon>
        <taxon>Actinomycetota</taxon>
        <taxon>Coriobacteriia</taxon>
        <taxon>Eggerthellales</taxon>
        <taxon>Eggerthellaceae</taxon>
        <taxon>Gordonibacter</taxon>
    </lineage>
</organism>
<accession>A0A842JDU6</accession>
<sequence>MESTVFRKMRLQEGARGIALNAPPEFHEMAARQRLVAFPSSGPYDFALLFAASIEEYRARAAEAREALSQRGRLWVAFPRPRGVQPRTFGWHALWLTARREGLEEMRGIPFDDAWVVACFRQAVEKR</sequence>
<dbReference type="EMBL" id="JACMSE010000008">
    <property type="protein sequence ID" value="MBC2889857.1"/>
    <property type="molecule type" value="Genomic_DNA"/>
</dbReference>
<gene>
    <name evidence="1" type="ORF">H7313_10970</name>
</gene>
<dbReference type="RefSeq" id="WP_185905632.1">
    <property type="nucleotide sequence ID" value="NZ_JACMSE010000008.1"/>
</dbReference>
<keyword evidence="2" id="KW-1185">Reference proteome</keyword>
<dbReference type="AlphaFoldDB" id="A0A842JDU6"/>
<comment type="caution">
    <text evidence="1">The sequence shown here is derived from an EMBL/GenBank/DDBJ whole genome shotgun (WGS) entry which is preliminary data.</text>
</comment>
<proteinExistence type="predicted"/>